<comment type="caution">
    <text evidence="3">The sequence shown here is derived from an EMBL/GenBank/DDBJ whole genome shotgun (WGS) entry which is preliminary data.</text>
</comment>
<feature type="transmembrane region" description="Helical" evidence="1">
    <location>
        <begin position="192"/>
        <end position="210"/>
    </location>
</feature>
<feature type="signal peptide" evidence="2">
    <location>
        <begin position="1"/>
        <end position="25"/>
    </location>
</feature>
<dbReference type="AlphaFoldDB" id="A0A8J7KEL6"/>
<evidence type="ECO:0000313" key="3">
    <source>
        <dbReference type="EMBL" id="MBG6135135.1"/>
    </source>
</evidence>
<feature type="transmembrane region" description="Helical" evidence="1">
    <location>
        <begin position="102"/>
        <end position="122"/>
    </location>
</feature>
<dbReference type="PANTHER" id="PTHR40761">
    <property type="entry name" value="CONSERVED INTEGRAL MEMBRANE ALANINE VALINE AND LEUCINE RICH PROTEIN-RELATED"/>
    <property type="match status" value="1"/>
</dbReference>
<protein>
    <submittedName>
        <fullName evidence="3">Drug/metabolite transporter (DMT)-like permease</fullName>
    </submittedName>
</protein>
<keyword evidence="4" id="KW-1185">Reference proteome</keyword>
<evidence type="ECO:0000256" key="1">
    <source>
        <dbReference type="SAM" id="Phobius"/>
    </source>
</evidence>
<dbReference type="RefSeq" id="WP_197002289.1">
    <property type="nucleotide sequence ID" value="NZ_BONS01000003.1"/>
</dbReference>
<feature type="transmembrane region" description="Helical" evidence="1">
    <location>
        <begin position="247"/>
        <end position="267"/>
    </location>
</feature>
<keyword evidence="1" id="KW-0472">Membrane</keyword>
<evidence type="ECO:0000256" key="2">
    <source>
        <dbReference type="SAM" id="SignalP"/>
    </source>
</evidence>
<organism evidence="3 4">
    <name type="scientific">Longispora fulva</name>
    <dbReference type="NCBI Taxonomy" id="619741"/>
    <lineage>
        <taxon>Bacteria</taxon>
        <taxon>Bacillati</taxon>
        <taxon>Actinomycetota</taxon>
        <taxon>Actinomycetes</taxon>
        <taxon>Micromonosporales</taxon>
        <taxon>Micromonosporaceae</taxon>
        <taxon>Longispora</taxon>
    </lineage>
</organism>
<name>A0A8J7KEL6_9ACTN</name>
<feature type="transmembrane region" description="Helical" evidence="1">
    <location>
        <begin position="49"/>
        <end position="67"/>
    </location>
</feature>
<proteinExistence type="predicted"/>
<keyword evidence="1" id="KW-0812">Transmembrane</keyword>
<dbReference type="EMBL" id="JADOUF010000001">
    <property type="protein sequence ID" value="MBG6135135.1"/>
    <property type="molecule type" value="Genomic_DNA"/>
</dbReference>
<evidence type="ECO:0000313" key="4">
    <source>
        <dbReference type="Proteomes" id="UP000622552"/>
    </source>
</evidence>
<dbReference type="SUPFAM" id="SSF103481">
    <property type="entry name" value="Multidrug resistance efflux transporter EmrE"/>
    <property type="match status" value="1"/>
</dbReference>
<dbReference type="PANTHER" id="PTHR40761:SF1">
    <property type="entry name" value="CONSERVED INTEGRAL MEMBRANE ALANINE VALINE AND LEUCINE RICH PROTEIN-RELATED"/>
    <property type="match status" value="1"/>
</dbReference>
<reference evidence="3" key="1">
    <citation type="submission" date="2020-11" db="EMBL/GenBank/DDBJ databases">
        <title>Sequencing the genomes of 1000 actinobacteria strains.</title>
        <authorList>
            <person name="Klenk H.-P."/>
        </authorList>
    </citation>
    <scope>NUCLEOTIDE SEQUENCE</scope>
    <source>
        <strain evidence="3">DSM 45356</strain>
    </source>
</reference>
<feature type="transmembrane region" description="Helical" evidence="1">
    <location>
        <begin position="74"/>
        <end position="96"/>
    </location>
</feature>
<keyword evidence="1" id="KW-1133">Transmembrane helix</keyword>
<feature type="transmembrane region" description="Helical" evidence="1">
    <location>
        <begin position="134"/>
        <end position="153"/>
    </location>
</feature>
<feature type="transmembrane region" description="Helical" evidence="1">
    <location>
        <begin position="216"/>
        <end position="240"/>
    </location>
</feature>
<keyword evidence="2" id="KW-0732">Signal</keyword>
<sequence>MTWGLAAAILAAICYGAASVLQAVAARATPAGTGVDPRLVVRVMRQTPFLLGLALDGAGFGFQFWALRSQPVFVVQAALAASLAVTAVVATVALGLRLSGAQWAAVVAVCGGLALLGLSAGAESARHASMAFRLALVPAALVLGMLGLAALRLPVRARSAALGLVAGLAFGVVALAARSVTTFAPARLLREPAVYAMVLAGVVAFLYLTTGLQRGAVTTVTAGLVIGETVLPSVLGVLVFGDGTRAGFGPVAGAGFVLALAGCLALARFGSLEEPGEHA</sequence>
<feature type="chain" id="PRO_5038766046" evidence="2">
    <location>
        <begin position="26"/>
        <end position="279"/>
    </location>
</feature>
<dbReference type="InterPro" id="IPR037185">
    <property type="entry name" value="EmrE-like"/>
</dbReference>
<gene>
    <name evidence="3" type="ORF">IW245_001329</name>
</gene>
<feature type="transmembrane region" description="Helical" evidence="1">
    <location>
        <begin position="159"/>
        <end position="180"/>
    </location>
</feature>
<accession>A0A8J7KEL6</accession>
<dbReference type="Proteomes" id="UP000622552">
    <property type="component" value="Unassembled WGS sequence"/>
</dbReference>